<proteinExistence type="predicted"/>
<dbReference type="EMBL" id="BBMS01000133">
    <property type="protein sequence ID" value="GAL31133.1"/>
    <property type="molecule type" value="Genomic_DNA"/>
</dbReference>
<evidence type="ECO:0000259" key="1">
    <source>
        <dbReference type="PROSITE" id="PS51481"/>
    </source>
</evidence>
<dbReference type="Gene3D" id="3.40.50.10440">
    <property type="entry name" value="Dihydroxyacetone kinase, domain 1"/>
    <property type="match status" value="1"/>
</dbReference>
<organism evidence="2 3">
    <name type="scientific">Vibrio variabilis</name>
    <dbReference type="NCBI Taxonomy" id="990271"/>
    <lineage>
        <taxon>Bacteria</taxon>
        <taxon>Pseudomonadati</taxon>
        <taxon>Pseudomonadota</taxon>
        <taxon>Gammaproteobacteria</taxon>
        <taxon>Vibrionales</taxon>
        <taxon>Vibrionaceae</taxon>
        <taxon>Vibrio</taxon>
    </lineage>
</organism>
<feature type="domain" description="DhaK" evidence="1">
    <location>
        <begin position="10"/>
        <end position="331"/>
    </location>
</feature>
<evidence type="ECO:0000313" key="2">
    <source>
        <dbReference type="EMBL" id="GAL31133.1"/>
    </source>
</evidence>
<evidence type="ECO:0000313" key="3">
    <source>
        <dbReference type="Proteomes" id="UP000029223"/>
    </source>
</evidence>
<dbReference type="Proteomes" id="UP000029223">
    <property type="component" value="Unassembled WGS sequence"/>
</dbReference>
<dbReference type="InterPro" id="IPR050861">
    <property type="entry name" value="Dihydroxyacetone_Kinase"/>
</dbReference>
<accession>A0ABQ0JQW0</accession>
<comment type="caution">
    <text evidence="2">The sequence shown here is derived from an EMBL/GenBank/DDBJ whole genome shotgun (WGS) entry which is preliminary data.</text>
</comment>
<protein>
    <submittedName>
        <fullName evidence="2">Dihydroxyacetone kinase dihydroxyacetone binding subunit</fullName>
        <ecNumber evidence="2">2.7.1.29</ecNumber>
    </submittedName>
</protein>
<dbReference type="Gene3D" id="3.30.1180.20">
    <property type="entry name" value="Dihydroxyacetone kinase, domain 2"/>
    <property type="match status" value="1"/>
</dbReference>
<dbReference type="EC" id="2.7.1.29" evidence="2"/>
<dbReference type="InterPro" id="IPR004006">
    <property type="entry name" value="DhaK_dom"/>
</dbReference>
<reference evidence="3" key="1">
    <citation type="submission" date="2014-09" db="EMBL/GenBank/DDBJ databases">
        <title>Vibrio variabilis JCM 19239. (C206) whole genome shotgun sequence.</title>
        <authorList>
            <person name="Sawabe T."/>
            <person name="Meirelles P."/>
            <person name="Nakanishi M."/>
            <person name="Sayaka M."/>
            <person name="Hattori M."/>
            <person name="Ohkuma M."/>
        </authorList>
    </citation>
    <scope>NUCLEOTIDE SEQUENCE [LARGE SCALE GENOMIC DNA]</scope>
    <source>
        <strain evidence="3">JCM 19239</strain>
    </source>
</reference>
<gene>
    <name evidence="2" type="ORF">JCM19239_1850</name>
</gene>
<sequence>MRKPKKLINDRNAVAREQFEGFMAAMSRDLESISNHTCAIRKAPLNGKVAVFTGGGAGHEPMYGGYVGEGLADAVAIGDVFAAPTPDAIFETALALNPENGVVFIYGNYAGDNMNFDIAAELLEDEGVRTHTIRVNDDVISAPIDNSKERRGIAGALFVLKVAGAAAARGDSFEQVVEVGEHALRSTSSIGVALGPCAIPRNNGFNFQIPDDEIEIGMGLHGEPGVGKSKLSSADDVVFEVMTKLEHEAELKEGDEVALLINNLGASTQMELLIANRAVHHYLSEKNVSVVDNLIGGYCTSLEMSGWSISLLKLDEQLKSLYQAPCQSFALRKSL</sequence>
<dbReference type="PANTHER" id="PTHR28629">
    <property type="entry name" value="TRIOKINASE/FMN CYCLASE"/>
    <property type="match status" value="1"/>
</dbReference>
<name>A0ABQ0JQW0_9VIBR</name>
<dbReference type="Pfam" id="PF02733">
    <property type="entry name" value="Dak1"/>
    <property type="match status" value="1"/>
</dbReference>
<keyword evidence="2" id="KW-0808">Transferase</keyword>
<dbReference type="SUPFAM" id="SSF82549">
    <property type="entry name" value="DAK1/DegV-like"/>
    <property type="match status" value="1"/>
</dbReference>
<keyword evidence="2" id="KW-0418">Kinase</keyword>
<dbReference type="PROSITE" id="PS51481">
    <property type="entry name" value="DHAK"/>
    <property type="match status" value="1"/>
</dbReference>
<dbReference type="PANTHER" id="PTHR28629:SF4">
    <property type="entry name" value="TRIOKINASE_FMN CYCLASE"/>
    <property type="match status" value="1"/>
</dbReference>
<dbReference type="GO" id="GO:0004371">
    <property type="term" value="F:glycerone kinase activity"/>
    <property type="evidence" value="ECO:0007669"/>
    <property type="project" value="UniProtKB-EC"/>
</dbReference>
<keyword evidence="3" id="KW-1185">Reference proteome</keyword>